<sequence>MIPADGGHSPIPVPSCAPGEQQMKLSTPEIICVKTGGYTPTTPPGEPTEIVIPECPDGILSQDAETLQVTCHPLPDEIAETGPGPELGGIAFLAILAIAAGIALLWSRYGDAVKQSPLGMLLRRVWPIVRVVVAWLCFVAGVLYIAADIVIPPLEPTGLFLTGLVALGVWLWGIGAFRSEFWITPDPNPTRKDMS</sequence>
<evidence type="ECO:0000256" key="2">
    <source>
        <dbReference type="SAM" id="Phobius"/>
    </source>
</evidence>
<feature type="transmembrane region" description="Helical" evidence="2">
    <location>
        <begin position="87"/>
        <end position="107"/>
    </location>
</feature>
<organism evidence="3 4">
    <name type="scientific">Microbacterium aoyamense</name>
    <dbReference type="NCBI Taxonomy" id="344166"/>
    <lineage>
        <taxon>Bacteria</taxon>
        <taxon>Bacillati</taxon>
        <taxon>Actinomycetota</taxon>
        <taxon>Actinomycetes</taxon>
        <taxon>Micrococcales</taxon>
        <taxon>Microbacteriaceae</taxon>
        <taxon>Microbacterium</taxon>
    </lineage>
</organism>
<proteinExistence type="predicted"/>
<dbReference type="Proteomes" id="UP001501343">
    <property type="component" value="Unassembled WGS sequence"/>
</dbReference>
<evidence type="ECO:0000313" key="4">
    <source>
        <dbReference type="Proteomes" id="UP001501343"/>
    </source>
</evidence>
<keyword evidence="2" id="KW-0812">Transmembrane</keyword>
<name>A0ABN2P952_9MICO</name>
<reference evidence="3 4" key="1">
    <citation type="journal article" date="2019" name="Int. J. Syst. Evol. Microbiol.">
        <title>The Global Catalogue of Microorganisms (GCM) 10K type strain sequencing project: providing services to taxonomists for standard genome sequencing and annotation.</title>
        <authorList>
            <consortium name="The Broad Institute Genomics Platform"/>
            <consortium name="The Broad Institute Genome Sequencing Center for Infectious Disease"/>
            <person name="Wu L."/>
            <person name="Ma J."/>
        </authorList>
    </citation>
    <scope>NUCLEOTIDE SEQUENCE [LARGE SCALE GENOMIC DNA]</scope>
    <source>
        <strain evidence="3 4">JCM 14900</strain>
    </source>
</reference>
<evidence type="ECO:0000313" key="3">
    <source>
        <dbReference type="EMBL" id="GAA1914986.1"/>
    </source>
</evidence>
<feature type="region of interest" description="Disordered" evidence="1">
    <location>
        <begin position="1"/>
        <end position="20"/>
    </location>
</feature>
<feature type="transmembrane region" description="Helical" evidence="2">
    <location>
        <begin position="159"/>
        <end position="177"/>
    </location>
</feature>
<keyword evidence="4" id="KW-1185">Reference proteome</keyword>
<protein>
    <submittedName>
        <fullName evidence="3">Uncharacterized protein</fullName>
    </submittedName>
</protein>
<gene>
    <name evidence="3" type="ORF">GCM10009775_04280</name>
</gene>
<keyword evidence="2" id="KW-1133">Transmembrane helix</keyword>
<keyword evidence="2" id="KW-0472">Membrane</keyword>
<dbReference type="EMBL" id="BAAAOF010000002">
    <property type="protein sequence ID" value="GAA1914986.1"/>
    <property type="molecule type" value="Genomic_DNA"/>
</dbReference>
<comment type="caution">
    <text evidence="3">The sequence shown here is derived from an EMBL/GenBank/DDBJ whole genome shotgun (WGS) entry which is preliminary data.</text>
</comment>
<feature type="transmembrane region" description="Helical" evidence="2">
    <location>
        <begin position="128"/>
        <end position="147"/>
    </location>
</feature>
<dbReference type="RefSeq" id="WP_248144922.1">
    <property type="nucleotide sequence ID" value="NZ_BAAAOF010000002.1"/>
</dbReference>
<evidence type="ECO:0000256" key="1">
    <source>
        <dbReference type="SAM" id="MobiDB-lite"/>
    </source>
</evidence>
<accession>A0ABN2P952</accession>